<dbReference type="InterPro" id="IPR004682">
    <property type="entry name" value="TRAP_DctP"/>
</dbReference>
<evidence type="ECO:0000256" key="1">
    <source>
        <dbReference type="ARBA" id="ARBA00009023"/>
    </source>
</evidence>
<dbReference type="CDD" id="cd13603">
    <property type="entry name" value="PBP2_TRAP_Siap_TeaA_like"/>
    <property type="match status" value="1"/>
</dbReference>
<keyword evidence="3 4" id="KW-0732">Signal</keyword>
<dbReference type="NCBIfam" id="TIGR00787">
    <property type="entry name" value="dctP"/>
    <property type="match status" value="1"/>
</dbReference>
<evidence type="ECO:0000256" key="2">
    <source>
        <dbReference type="ARBA" id="ARBA00022448"/>
    </source>
</evidence>
<proteinExistence type="inferred from homology"/>
<dbReference type="PANTHER" id="PTHR33376">
    <property type="match status" value="1"/>
</dbReference>
<dbReference type="InterPro" id="IPR018389">
    <property type="entry name" value="DctP_fam"/>
</dbReference>
<dbReference type="GO" id="GO:0030288">
    <property type="term" value="C:outer membrane-bounded periplasmic space"/>
    <property type="evidence" value="ECO:0007669"/>
    <property type="project" value="InterPro"/>
</dbReference>
<evidence type="ECO:0000313" key="5">
    <source>
        <dbReference type="EMBL" id="RST83492.1"/>
    </source>
</evidence>
<dbReference type="EMBL" id="RWKW01000102">
    <property type="protein sequence ID" value="RST83492.1"/>
    <property type="molecule type" value="Genomic_DNA"/>
</dbReference>
<protein>
    <submittedName>
        <fullName evidence="5">TRAP transporter substrate-binding protein</fullName>
    </submittedName>
</protein>
<accession>A0A429YPX5</accession>
<organism evidence="5 6">
    <name type="scientific">Aquibium carbonis</name>
    <dbReference type="NCBI Taxonomy" id="2495581"/>
    <lineage>
        <taxon>Bacteria</taxon>
        <taxon>Pseudomonadati</taxon>
        <taxon>Pseudomonadota</taxon>
        <taxon>Alphaproteobacteria</taxon>
        <taxon>Hyphomicrobiales</taxon>
        <taxon>Phyllobacteriaceae</taxon>
        <taxon>Aquibium</taxon>
    </lineage>
</organism>
<evidence type="ECO:0000256" key="3">
    <source>
        <dbReference type="ARBA" id="ARBA00022729"/>
    </source>
</evidence>
<sequence>MPCDRVGTQRGNWQMTMLSRKFRALTAVVLIGAAALVAAPAQAQTIVRFGHVDGEGDLLANPYWTFTEVFGSTVKTQTNGRYEIQVFPSGQLGDLESLLEQNVRGSLQIVGGLNAGHVGAYAPAAQVLEMPYTFPTTEVAREVLNGEFGKTLSDTIAEQSGVRILSYLPSAFRNFSNSVRPIKTPDDMVGLKIRTQQVPIHIKMVELLGASPTPIAWAELYSALQTGVVDGQENAPYTMLLANLQQVQKYYTLDHHLINMPLITINEDFYQSLSEDDRAIFDFAAREATFAMLGIIAAKESQDLKVIADAGVEIYQPTAAEFQMFVDKVQQPIAEMLAGQVGADLIADLQAAVKAAQE</sequence>
<dbReference type="Pfam" id="PF03480">
    <property type="entry name" value="DctP"/>
    <property type="match status" value="1"/>
</dbReference>
<dbReference type="AlphaFoldDB" id="A0A429YPX5"/>
<feature type="chain" id="PRO_5019509515" evidence="4">
    <location>
        <begin position="44"/>
        <end position="358"/>
    </location>
</feature>
<comment type="similarity">
    <text evidence="1">Belongs to the bacterial solute-binding protein 7 family.</text>
</comment>
<comment type="caution">
    <text evidence="5">The sequence shown here is derived from an EMBL/GenBank/DDBJ whole genome shotgun (WGS) entry which is preliminary data.</text>
</comment>
<reference evidence="5 6" key="1">
    <citation type="submission" date="2018-12" db="EMBL/GenBank/DDBJ databases">
        <title>Mesorhizobium carbonis sp. nov., isolated from coal mine water.</title>
        <authorList>
            <person name="Xin W."/>
            <person name="Xu Z."/>
            <person name="Xiang F."/>
            <person name="Zhang J."/>
            <person name="Xi L."/>
            <person name="Liu J."/>
        </authorList>
    </citation>
    <scope>NUCLEOTIDE SEQUENCE [LARGE SCALE GENOMIC DNA]</scope>
    <source>
        <strain evidence="5 6">B2.3</strain>
    </source>
</reference>
<dbReference type="PANTHER" id="PTHR33376:SF7">
    <property type="entry name" value="C4-DICARBOXYLATE-BINDING PROTEIN DCTB"/>
    <property type="match status" value="1"/>
</dbReference>
<dbReference type="InterPro" id="IPR038404">
    <property type="entry name" value="TRAP_DctP_sf"/>
</dbReference>
<keyword evidence="2" id="KW-0813">Transport</keyword>
<keyword evidence="6" id="KW-1185">Reference proteome</keyword>
<dbReference type="Proteomes" id="UP000278398">
    <property type="component" value="Unassembled WGS sequence"/>
</dbReference>
<gene>
    <name evidence="5" type="ORF">EJC49_22270</name>
</gene>
<dbReference type="Gene3D" id="3.40.190.170">
    <property type="entry name" value="Bacterial extracellular solute-binding protein, family 7"/>
    <property type="match status" value="1"/>
</dbReference>
<dbReference type="OrthoDB" id="9803763at2"/>
<evidence type="ECO:0000313" key="6">
    <source>
        <dbReference type="Proteomes" id="UP000278398"/>
    </source>
</evidence>
<dbReference type="PIRSF" id="PIRSF006470">
    <property type="entry name" value="DctB"/>
    <property type="match status" value="1"/>
</dbReference>
<dbReference type="GO" id="GO:0055085">
    <property type="term" value="P:transmembrane transport"/>
    <property type="evidence" value="ECO:0007669"/>
    <property type="project" value="InterPro"/>
</dbReference>
<evidence type="ECO:0000256" key="4">
    <source>
        <dbReference type="SAM" id="SignalP"/>
    </source>
</evidence>
<dbReference type="NCBIfam" id="NF037995">
    <property type="entry name" value="TRAP_S1"/>
    <property type="match status" value="1"/>
</dbReference>
<feature type="signal peptide" evidence="4">
    <location>
        <begin position="1"/>
        <end position="43"/>
    </location>
</feature>
<name>A0A429YPX5_9HYPH</name>